<feature type="region of interest" description="Disordered" evidence="1">
    <location>
        <begin position="67"/>
        <end position="88"/>
    </location>
</feature>
<accession>A0ABW0Q5K0</accession>
<gene>
    <name evidence="3" type="ORF">ACFPP7_03455</name>
</gene>
<feature type="region of interest" description="Disordered" evidence="1">
    <location>
        <begin position="28"/>
        <end position="47"/>
    </location>
</feature>
<protein>
    <submittedName>
        <fullName evidence="3">PsiF family protein</fullName>
    </submittedName>
</protein>
<evidence type="ECO:0000256" key="1">
    <source>
        <dbReference type="SAM" id="MobiDB-lite"/>
    </source>
</evidence>
<feature type="chain" id="PRO_5046439120" evidence="2">
    <location>
        <begin position="25"/>
        <end position="102"/>
    </location>
</feature>
<dbReference type="RefSeq" id="WP_068833793.1">
    <property type="nucleotide sequence ID" value="NZ_JBHSMX010000008.1"/>
</dbReference>
<proteinExistence type="predicted"/>
<comment type="caution">
    <text evidence="3">The sequence shown here is derived from an EMBL/GenBank/DDBJ whole genome shotgun (WGS) entry which is preliminary data.</text>
</comment>
<reference evidence="4" key="1">
    <citation type="journal article" date="2019" name="Int. J. Syst. Evol. Microbiol.">
        <title>The Global Catalogue of Microorganisms (GCM) 10K type strain sequencing project: providing services to taxonomists for standard genome sequencing and annotation.</title>
        <authorList>
            <consortium name="The Broad Institute Genomics Platform"/>
            <consortium name="The Broad Institute Genome Sequencing Center for Infectious Disease"/>
            <person name="Wu L."/>
            <person name="Ma J."/>
        </authorList>
    </citation>
    <scope>NUCLEOTIDE SEQUENCE [LARGE SCALE GENOMIC DNA]</scope>
    <source>
        <strain evidence="4">CGMCC 4.7277</strain>
    </source>
</reference>
<name>A0ABW0Q5K0_9BURK</name>
<evidence type="ECO:0000256" key="2">
    <source>
        <dbReference type="SAM" id="SignalP"/>
    </source>
</evidence>
<keyword evidence="2" id="KW-0732">Signal</keyword>
<dbReference type="InterPro" id="IPR011690">
    <property type="entry name" value="P_starv_induced_PsiF"/>
</dbReference>
<sequence length="102" mass="10965">MKKLLSLIAVTFAFSMGLSAAAHAADAPAKTAQQTKMSTCNKDAADKKGEERKAFMKECLSAKQEVAAKDTSQQGKMKTCNKDAAGKKGDERKAFMKECLSK</sequence>
<dbReference type="EMBL" id="JBHSMX010000008">
    <property type="protein sequence ID" value="MFC5519973.1"/>
    <property type="molecule type" value="Genomic_DNA"/>
</dbReference>
<feature type="signal peptide" evidence="2">
    <location>
        <begin position="1"/>
        <end position="24"/>
    </location>
</feature>
<evidence type="ECO:0000313" key="4">
    <source>
        <dbReference type="Proteomes" id="UP001596084"/>
    </source>
</evidence>
<dbReference type="Pfam" id="PF07769">
    <property type="entry name" value="PsiF_repeat"/>
    <property type="match status" value="2"/>
</dbReference>
<organism evidence="3 4">
    <name type="scientific">Polaromonas jejuensis</name>
    <dbReference type="NCBI Taxonomy" id="457502"/>
    <lineage>
        <taxon>Bacteria</taxon>
        <taxon>Pseudomonadati</taxon>
        <taxon>Pseudomonadota</taxon>
        <taxon>Betaproteobacteria</taxon>
        <taxon>Burkholderiales</taxon>
        <taxon>Comamonadaceae</taxon>
        <taxon>Polaromonas</taxon>
    </lineage>
</organism>
<keyword evidence="4" id="KW-1185">Reference proteome</keyword>
<evidence type="ECO:0000313" key="3">
    <source>
        <dbReference type="EMBL" id="MFC5519973.1"/>
    </source>
</evidence>
<dbReference type="Proteomes" id="UP001596084">
    <property type="component" value="Unassembled WGS sequence"/>
</dbReference>